<name>A0A0K0G0S1_STRVS</name>
<proteinExistence type="predicted"/>
<evidence type="ECO:0000313" key="2">
    <source>
        <dbReference type="Proteomes" id="UP000035680"/>
    </source>
</evidence>
<sequence>MLDEVKRLANDANPYSSDEDEVDVKEFKDIKAKSTIFNSKINDYDLHEPTKTATIKRMLKENRRFKELSSRFIIIGC</sequence>
<reference evidence="3" key="2">
    <citation type="submission" date="2015-08" db="UniProtKB">
        <authorList>
            <consortium name="WormBaseParasite"/>
        </authorList>
    </citation>
    <scope>IDENTIFICATION</scope>
</reference>
<reference evidence="2" key="1">
    <citation type="submission" date="2014-07" db="EMBL/GenBank/DDBJ databases">
        <authorList>
            <person name="Martin A.A"/>
            <person name="De Silva N."/>
        </authorList>
    </citation>
    <scope>NUCLEOTIDE SEQUENCE</scope>
</reference>
<dbReference type="Proteomes" id="UP000035680">
    <property type="component" value="Unassembled WGS sequence"/>
</dbReference>
<protein>
    <submittedName>
        <fullName evidence="3">Uncharacterized protein</fullName>
    </submittedName>
</protein>
<feature type="region of interest" description="Disordered" evidence="1">
    <location>
        <begin position="1"/>
        <end position="20"/>
    </location>
</feature>
<dbReference type="WBParaSite" id="SVE_1830700.1">
    <property type="protein sequence ID" value="SVE_1830700.1"/>
    <property type="gene ID" value="SVE_1830700"/>
</dbReference>
<organism evidence="2 3">
    <name type="scientific">Strongyloides venezuelensis</name>
    <name type="common">Threadworm</name>
    <dbReference type="NCBI Taxonomy" id="75913"/>
    <lineage>
        <taxon>Eukaryota</taxon>
        <taxon>Metazoa</taxon>
        <taxon>Ecdysozoa</taxon>
        <taxon>Nematoda</taxon>
        <taxon>Chromadorea</taxon>
        <taxon>Rhabditida</taxon>
        <taxon>Tylenchina</taxon>
        <taxon>Panagrolaimomorpha</taxon>
        <taxon>Strongyloidoidea</taxon>
        <taxon>Strongyloididae</taxon>
        <taxon>Strongyloides</taxon>
    </lineage>
</organism>
<keyword evidence="2" id="KW-1185">Reference proteome</keyword>
<accession>A0A0K0G0S1</accession>
<evidence type="ECO:0000313" key="3">
    <source>
        <dbReference type="WBParaSite" id="SVE_1830700.1"/>
    </source>
</evidence>
<evidence type="ECO:0000256" key="1">
    <source>
        <dbReference type="SAM" id="MobiDB-lite"/>
    </source>
</evidence>
<dbReference type="AlphaFoldDB" id="A0A0K0G0S1"/>
<dbReference type="STRING" id="75913.A0A0K0G0S1"/>